<comment type="caution">
    <text evidence="1">The sequence shown here is derived from an EMBL/GenBank/DDBJ whole genome shotgun (WGS) entry which is preliminary data.</text>
</comment>
<evidence type="ECO:0000313" key="2">
    <source>
        <dbReference type="Proteomes" id="UP000789702"/>
    </source>
</evidence>
<organism evidence="1 2">
    <name type="scientific">Dentiscutata heterogama</name>
    <dbReference type="NCBI Taxonomy" id="1316150"/>
    <lineage>
        <taxon>Eukaryota</taxon>
        <taxon>Fungi</taxon>
        <taxon>Fungi incertae sedis</taxon>
        <taxon>Mucoromycota</taxon>
        <taxon>Glomeromycotina</taxon>
        <taxon>Glomeromycetes</taxon>
        <taxon>Diversisporales</taxon>
        <taxon>Gigasporaceae</taxon>
        <taxon>Dentiscutata</taxon>
    </lineage>
</organism>
<protein>
    <submittedName>
        <fullName evidence="1">17027_t:CDS:1</fullName>
    </submittedName>
</protein>
<feature type="non-terminal residue" evidence="1">
    <location>
        <position position="1"/>
    </location>
</feature>
<dbReference type="EMBL" id="CAJVPU010004268">
    <property type="protein sequence ID" value="CAG8530496.1"/>
    <property type="molecule type" value="Genomic_DNA"/>
</dbReference>
<gene>
    <name evidence="1" type="ORF">DHETER_LOCUS4343</name>
</gene>
<proteinExistence type="predicted"/>
<name>A0ACA9LKB0_9GLOM</name>
<evidence type="ECO:0000313" key="1">
    <source>
        <dbReference type="EMBL" id="CAG8530496.1"/>
    </source>
</evidence>
<dbReference type="Proteomes" id="UP000789702">
    <property type="component" value="Unassembled WGS sequence"/>
</dbReference>
<keyword evidence="2" id="KW-1185">Reference proteome</keyword>
<reference evidence="1" key="1">
    <citation type="submission" date="2021-06" db="EMBL/GenBank/DDBJ databases">
        <authorList>
            <person name="Kallberg Y."/>
            <person name="Tangrot J."/>
            <person name="Rosling A."/>
        </authorList>
    </citation>
    <scope>NUCLEOTIDE SEQUENCE</scope>
    <source>
        <strain evidence="1">IL203A</strain>
    </source>
</reference>
<accession>A0ACA9LKB0</accession>
<sequence>SYNNSAHSHVSSHHSETPHVGPPEETSTTDVFYVPVLYIKAIL</sequence>